<dbReference type="RefSeq" id="WP_147128345.1">
    <property type="nucleotide sequence ID" value="NZ_BJXA01000002.1"/>
</dbReference>
<protein>
    <submittedName>
        <fullName evidence="1">Phytanoyl-CoA dioxygenase</fullName>
    </submittedName>
</protein>
<dbReference type="Pfam" id="PF05721">
    <property type="entry name" value="PhyH"/>
    <property type="match status" value="1"/>
</dbReference>
<dbReference type="Proteomes" id="UP000321424">
    <property type="component" value="Unassembled WGS sequence"/>
</dbReference>
<comment type="caution">
    <text evidence="1">The sequence shown here is derived from an EMBL/GenBank/DDBJ whole genome shotgun (WGS) entry which is preliminary data.</text>
</comment>
<sequence length="273" mass="30085">MLEAEHITKFIEDGFVHVAGSFSRAIAGRCVEIMWPGTGCVPHDRTTWTKPLVRLPEYTDEPFRTAIQMPGLEKAFDQLVGPGRWRRRSGIGPIPVRFPHTESPGDDYWHFEGSYLPEGWKGHSFTNYRSRGCALLMLFLFTDVAESDAPTRMRVGSHLALPGPLRRYGDEGIDATRIGETGVLEATADLPVAYATGNAGDVYLCHPFLIHAAQPHHGDTPRFMATPTLEPAVPLELDRADGTHSPVEESIRVGLGMQGSENLCRETLPGVGR</sequence>
<dbReference type="EMBL" id="BJXA01000002">
    <property type="protein sequence ID" value="GEM36040.1"/>
    <property type="molecule type" value="Genomic_DNA"/>
</dbReference>
<keyword evidence="1" id="KW-0560">Oxidoreductase</keyword>
<dbReference type="InterPro" id="IPR008775">
    <property type="entry name" value="Phytyl_CoA_dOase-like"/>
</dbReference>
<gene>
    <name evidence="1" type="ORF">NN4_05590</name>
</gene>
<evidence type="ECO:0000313" key="1">
    <source>
        <dbReference type="EMBL" id="GEM36040.1"/>
    </source>
</evidence>
<name>A0A511M5Y6_9NOCA</name>
<dbReference type="AlphaFoldDB" id="A0A511M5Y6"/>
<dbReference type="OrthoDB" id="9798771at2"/>
<organism evidence="1 2">
    <name type="scientific">Nocardia ninae NBRC 108245</name>
    <dbReference type="NCBI Taxonomy" id="1210091"/>
    <lineage>
        <taxon>Bacteria</taxon>
        <taxon>Bacillati</taxon>
        <taxon>Actinomycetota</taxon>
        <taxon>Actinomycetes</taxon>
        <taxon>Mycobacteriales</taxon>
        <taxon>Nocardiaceae</taxon>
        <taxon>Nocardia</taxon>
    </lineage>
</organism>
<accession>A0A511M5Y6</accession>
<evidence type="ECO:0000313" key="2">
    <source>
        <dbReference type="Proteomes" id="UP000321424"/>
    </source>
</evidence>
<proteinExistence type="predicted"/>
<reference evidence="1 2" key="1">
    <citation type="submission" date="2019-07" db="EMBL/GenBank/DDBJ databases">
        <title>Whole genome shotgun sequence of Nocardia ninae NBRC 108245.</title>
        <authorList>
            <person name="Hosoyama A."/>
            <person name="Uohara A."/>
            <person name="Ohji S."/>
            <person name="Ichikawa N."/>
        </authorList>
    </citation>
    <scope>NUCLEOTIDE SEQUENCE [LARGE SCALE GENOMIC DNA]</scope>
    <source>
        <strain evidence="1 2">NBRC 108245</strain>
    </source>
</reference>
<keyword evidence="2" id="KW-1185">Reference proteome</keyword>
<dbReference type="Gene3D" id="2.60.120.620">
    <property type="entry name" value="q2cbj1_9rhob like domain"/>
    <property type="match status" value="1"/>
</dbReference>
<dbReference type="GO" id="GO:0016706">
    <property type="term" value="F:2-oxoglutarate-dependent dioxygenase activity"/>
    <property type="evidence" value="ECO:0007669"/>
    <property type="project" value="UniProtKB-ARBA"/>
</dbReference>
<keyword evidence="1" id="KW-0223">Dioxygenase</keyword>
<dbReference type="SUPFAM" id="SSF51197">
    <property type="entry name" value="Clavaminate synthase-like"/>
    <property type="match status" value="1"/>
</dbReference>